<sequence>FVKYQLTLETIEVVLLYLRSKLHTSHSSQELYLVEETESFIIDPSNLICCLNVWLQDQPVLPKVDFFVNKILYNYNGRWKLHSIKLHHQHPSERVPIRKPTNSNMP</sequence>
<name>A0A9N9J8W4_9GLOM</name>
<dbReference type="Proteomes" id="UP000789508">
    <property type="component" value="Unassembled WGS sequence"/>
</dbReference>
<accession>A0A9N9J8W4</accession>
<comment type="caution">
    <text evidence="1">The sequence shown here is derived from an EMBL/GenBank/DDBJ whole genome shotgun (WGS) entry which is preliminary data.</text>
</comment>
<reference evidence="1" key="1">
    <citation type="submission" date="2021-06" db="EMBL/GenBank/DDBJ databases">
        <authorList>
            <person name="Kallberg Y."/>
            <person name="Tangrot J."/>
            <person name="Rosling A."/>
        </authorList>
    </citation>
    <scope>NUCLEOTIDE SEQUENCE</scope>
    <source>
        <strain evidence="1">FL130A</strain>
    </source>
</reference>
<protein>
    <submittedName>
        <fullName evidence="1">10517_t:CDS:1</fullName>
    </submittedName>
</protein>
<keyword evidence="2" id="KW-1185">Reference proteome</keyword>
<evidence type="ECO:0000313" key="1">
    <source>
        <dbReference type="EMBL" id="CAG8770396.1"/>
    </source>
</evidence>
<gene>
    <name evidence="1" type="ORF">ALEPTO_LOCUS14113</name>
</gene>
<organism evidence="1 2">
    <name type="scientific">Ambispora leptoticha</name>
    <dbReference type="NCBI Taxonomy" id="144679"/>
    <lineage>
        <taxon>Eukaryota</taxon>
        <taxon>Fungi</taxon>
        <taxon>Fungi incertae sedis</taxon>
        <taxon>Mucoromycota</taxon>
        <taxon>Glomeromycotina</taxon>
        <taxon>Glomeromycetes</taxon>
        <taxon>Archaeosporales</taxon>
        <taxon>Ambisporaceae</taxon>
        <taxon>Ambispora</taxon>
    </lineage>
</organism>
<dbReference type="OrthoDB" id="2351769at2759"/>
<feature type="non-terminal residue" evidence="1">
    <location>
        <position position="106"/>
    </location>
</feature>
<dbReference type="AlphaFoldDB" id="A0A9N9J8W4"/>
<feature type="non-terminal residue" evidence="1">
    <location>
        <position position="1"/>
    </location>
</feature>
<evidence type="ECO:0000313" key="2">
    <source>
        <dbReference type="Proteomes" id="UP000789508"/>
    </source>
</evidence>
<proteinExistence type="predicted"/>
<dbReference type="EMBL" id="CAJVPS010052017">
    <property type="protein sequence ID" value="CAG8770396.1"/>
    <property type="molecule type" value="Genomic_DNA"/>
</dbReference>